<evidence type="ECO:0000313" key="3">
    <source>
        <dbReference type="EMBL" id="CAG9278905.1"/>
    </source>
</evidence>
<name>A0A8J9X1Y5_PHATR</name>
<organism evidence="3">
    <name type="scientific">Phaeodactylum tricornutum</name>
    <name type="common">Diatom</name>
    <dbReference type="NCBI Taxonomy" id="2850"/>
    <lineage>
        <taxon>Eukaryota</taxon>
        <taxon>Sar</taxon>
        <taxon>Stramenopiles</taxon>
        <taxon>Ochrophyta</taxon>
        <taxon>Bacillariophyta</taxon>
        <taxon>Bacillariophyceae</taxon>
        <taxon>Bacillariophycidae</taxon>
        <taxon>Naviculales</taxon>
        <taxon>Phaeodactylaceae</taxon>
        <taxon>Phaeodactylum</taxon>
    </lineage>
</organism>
<evidence type="ECO:0000259" key="2">
    <source>
        <dbReference type="SMART" id="SM00960"/>
    </source>
</evidence>
<protein>
    <recommendedName>
        <fullName evidence="2">Roadblock/LAMTOR2 domain-containing protein</fullName>
    </recommendedName>
</protein>
<gene>
    <name evidence="3" type="ORF">PTTT1_LOCUS8376</name>
</gene>
<accession>A0A8J9X1Y5</accession>
<dbReference type="AlphaFoldDB" id="A0A8J9X1Y5"/>
<comment type="similarity">
    <text evidence="1">Belongs to the GAMAD family.</text>
</comment>
<dbReference type="Pfam" id="PF03259">
    <property type="entry name" value="Robl_LC7"/>
    <property type="match status" value="1"/>
</dbReference>
<sequence>MSTAHASGTIPTTVDNANLQELEDTVSRLASHKGVQSVMILNRAGDMLVSRQAGPEAAKFAKQLLETASAYLTSLSEDDEISFLQIRSKQHRELMIAPHEGYLLAVLKR</sequence>
<dbReference type="PANTHER" id="PTHR10779">
    <property type="entry name" value="DYNEIN LIGHT CHAIN ROADBLOCK"/>
    <property type="match status" value="1"/>
</dbReference>
<dbReference type="Proteomes" id="UP000836788">
    <property type="component" value="Chromosome 11"/>
</dbReference>
<dbReference type="SUPFAM" id="SSF103196">
    <property type="entry name" value="Roadblock/LC7 domain"/>
    <property type="match status" value="1"/>
</dbReference>
<proteinExistence type="inferred from homology"/>
<reference evidence="3" key="1">
    <citation type="submission" date="2022-02" db="EMBL/GenBank/DDBJ databases">
        <authorList>
            <person name="Giguere J D."/>
        </authorList>
    </citation>
    <scope>NUCLEOTIDE SEQUENCE</scope>
    <source>
        <strain evidence="3">CCAP 1055/1</strain>
    </source>
</reference>
<dbReference type="EMBL" id="OU594952">
    <property type="protein sequence ID" value="CAG9278905.1"/>
    <property type="molecule type" value="Genomic_DNA"/>
</dbReference>
<dbReference type="Gene3D" id="3.30.450.30">
    <property type="entry name" value="Dynein light chain 2a, cytoplasmic"/>
    <property type="match status" value="1"/>
</dbReference>
<feature type="domain" description="Roadblock/LAMTOR2" evidence="2">
    <location>
        <begin position="22"/>
        <end position="108"/>
    </location>
</feature>
<evidence type="ECO:0000256" key="1">
    <source>
        <dbReference type="ARBA" id="ARBA00007191"/>
    </source>
</evidence>
<dbReference type="SMART" id="SM00960">
    <property type="entry name" value="Robl_LC7"/>
    <property type="match status" value="1"/>
</dbReference>
<dbReference type="InterPro" id="IPR004942">
    <property type="entry name" value="Roadblock/LAMTOR2_dom"/>
</dbReference>